<evidence type="ECO:0000313" key="3">
    <source>
        <dbReference type="Proteomes" id="UP001190700"/>
    </source>
</evidence>
<proteinExistence type="predicted"/>
<keyword evidence="3" id="KW-1185">Reference proteome</keyword>
<feature type="non-terminal residue" evidence="2">
    <location>
        <position position="266"/>
    </location>
</feature>
<dbReference type="EMBL" id="LGRX02007434">
    <property type="protein sequence ID" value="KAK3275024.1"/>
    <property type="molecule type" value="Genomic_DNA"/>
</dbReference>
<protein>
    <submittedName>
        <fullName evidence="2">Uncharacterized protein</fullName>
    </submittedName>
</protein>
<comment type="caution">
    <text evidence="2">The sequence shown here is derived from an EMBL/GenBank/DDBJ whole genome shotgun (WGS) entry which is preliminary data.</text>
</comment>
<feature type="transmembrane region" description="Helical" evidence="1">
    <location>
        <begin position="220"/>
        <end position="242"/>
    </location>
</feature>
<evidence type="ECO:0000256" key="1">
    <source>
        <dbReference type="SAM" id="Phobius"/>
    </source>
</evidence>
<sequence length="266" mass="28791">MCQVLKSCVKSSNRGQHDHSWLKSPPPISFRLYVLPRRATNMSRVSLGGDEAIPYSSVDLKRRSSRASGRAACYPRRHSCSETGRKGQVLTSELRGPRLPSQPKRTTTFCRSTRSGALEDNDQELGMQEALEVPVQAFELPALGLKLACPLLLLVDTFVLGLTATTSEQAALAITTLVFVPPMTALGFLEVSTTLVVAQAASATDDVEHYRNALRESLRVPYYFALVCGLLLFTVISATAPWGRPQLGRPAWASPSALLAAIPGPA</sequence>
<gene>
    <name evidence="2" type="ORF">CYMTET_16826</name>
</gene>
<evidence type="ECO:0000313" key="2">
    <source>
        <dbReference type="EMBL" id="KAK3275024.1"/>
    </source>
</evidence>
<keyword evidence="1" id="KW-0472">Membrane</keyword>
<keyword evidence="1" id="KW-1133">Transmembrane helix</keyword>
<reference evidence="2 3" key="1">
    <citation type="journal article" date="2015" name="Genome Biol. Evol.">
        <title>Comparative Genomics of a Bacterivorous Green Alga Reveals Evolutionary Causalities and Consequences of Phago-Mixotrophic Mode of Nutrition.</title>
        <authorList>
            <person name="Burns J.A."/>
            <person name="Paasch A."/>
            <person name="Narechania A."/>
            <person name="Kim E."/>
        </authorList>
    </citation>
    <scope>NUCLEOTIDE SEQUENCE [LARGE SCALE GENOMIC DNA]</scope>
    <source>
        <strain evidence="2 3">PLY_AMNH</strain>
    </source>
</reference>
<accession>A0AAE0GBA7</accession>
<dbReference type="Proteomes" id="UP001190700">
    <property type="component" value="Unassembled WGS sequence"/>
</dbReference>
<keyword evidence="1" id="KW-0812">Transmembrane</keyword>
<name>A0AAE0GBA7_9CHLO</name>
<organism evidence="2 3">
    <name type="scientific">Cymbomonas tetramitiformis</name>
    <dbReference type="NCBI Taxonomy" id="36881"/>
    <lineage>
        <taxon>Eukaryota</taxon>
        <taxon>Viridiplantae</taxon>
        <taxon>Chlorophyta</taxon>
        <taxon>Pyramimonadophyceae</taxon>
        <taxon>Pyramimonadales</taxon>
        <taxon>Pyramimonadaceae</taxon>
        <taxon>Cymbomonas</taxon>
    </lineage>
</organism>
<dbReference type="AlphaFoldDB" id="A0AAE0GBA7"/>